<protein>
    <submittedName>
        <fullName evidence="3">CHRD domain-containing protein</fullName>
    </submittedName>
</protein>
<keyword evidence="4" id="KW-1185">Reference proteome</keyword>
<feature type="domain" description="CHRD" evidence="2">
    <location>
        <begin position="25"/>
        <end position="144"/>
    </location>
</feature>
<dbReference type="Pfam" id="PF07452">
    <property type="entry name" value="CHRD"/>
    <property type="match status" value="1"/>
</dbReference>
<proteinExistence type="predicted"/>
<feature type="chain" id="PRO_5016745709" evidence="1">
    <location>
        <begin position="25"/>
        <end position="144"/>
    </location>
</feature>
<comment type="caution">
    <text evidence="3">The sequence shown here is derived from an EMBL/GenBank/DDBJ whole genome shotgun (WGS) entry which is preliminary data.</text>
</comment>
<evidence type="ECO:0000259" key="2">
    <source>
        <dbReference type="PROSITE" id="PS50933"/>
    </source>
</evidence>
<dbReference type="AlphaFoldDB" id="A0A366EQ62"/>
<gene>
    <name evidence="3" type="ORF">DFR50_13930</name>
</gene>
<evidence type="ECO:0000313" key="3">
    <source>
        <dbReference type="EMBL" id="RBP04553.1"/>
    </source>
</evidence>
<dbReference type="Proteomes" id="UP000253529">
    <property type="component" value="Unassembled WGS sequence"/>
</dbReference>
<evidence type="ECO:0000256" key="1">
    <source>
        <dbReference type="SAM" id="SignalP"/>
    </source>
</evidence>
<name>A0A366EQ62_9HYPH</name>
<accession>A0A366EQ62</accession>
<dbReference type="InterPro" id="IPR010895">
    <property type="entry name" value="CHRD"/>
</dbReference>
<dbReference type="EMBL" id="QNRK01000039">
    <property type="protein sequence ID" value="RBP04553.1"/>
    <property type="molecule type" value="Genomic_DNA"/>
</dbReference>
<dbReference type="RefSeq" id="WP_113892118.1">
    <property type="nucleotide sequence ID" value="NZ_QNRK01000039.1"/>
</dbReference>
<dbReference type="SMART" id="SM00754">
    <property type="entry name" value="CHRD"/>
    <property type="match status" value="1"/>
</dbReference>
<dbReference type="PROSITE" id="PS50933">
    <property type="entry name" value="CHRD"/>
    <property type="match status" value="1"/>
</dbReference>
<feature type="signal peptide" evidence="1">
    <location>
        <begin position="1"/>
        <end position="24"/>
    </location>
</feature>
<keyword evidence="1" id="KW-0732">Signal</keyword>
<sequence length="144" mass="14722">MRASHIAAALAAATLGLSIAAANAETMTFKAVLSGPAETPPTDSKGTGTLTATYDTATRTLAWTVDYSGLTGPAIAAHFHGPAPAGKPAPIEVAQKPPLASPMKGSAVLTAEQAKDLTDGMLYFNIHTAEHKPGEIRGQVEKAM</sequence>
<dbReference type="OrthoDB" id="571052at2"/>
<evidence type="ECO:0000313" key="4">
    <source>
        <dbReference type="Proteomes" id="UP000253529"/>
    </source>
</evidence>
<reference evidence="3 4" key="1">
    <citation type="submission" date="2018-06" db="EMBL/GenBank/DDBJ databases">
        <title>Genomic Encyclopedia of Type Strains, Phase IV (KMG-IV): sequencing the most valuable type-strain genomes for metagenomic binning, comparative biology and taxonomic classification.</title>
        <authorList>
            <person name="Goeker M."/>
        </authorList>
    </citation>
    <scope>NUCLEOTIDE SEQUENCE [LARGE SCALE GENOMIC DNA]</scope>
    <source>
        <strain evidence="3 4">DSM 24875</strain>
    </source>
</reference>
<organism evidence="3 4">
    <name type="scientific">Roseiarcus fermentans</name>
    <dbReference type="NCBI Taxonomy" id="1473586"/>
    <lineage>
        <taxon>Bacteria</taxon>
        <taxon>Pseudomonadati</taxon>
        <taxon>Pseudomonadota</taxon>
        <taxon>Alphaproteobacteria</taxon>
        <taxon>Hyphomicrobiales</taxon>
        <taxon>Roseiarcaceae</taxon>
        <taxon>Roseiarcus</taxon>
    </lineage>
</organism>